<dbReference type="EMBL" id="JAPPUX010000004">
    <property type="protein sequence ID" value="MCY4727363.1"/>
    <property type="molecule type" value="Genomic_DNA"/>
</dbReference>
<accession>A0ABT4CEH5</accession>
<feature type="region of interest" description="Disordered" evidence="1">
    <location>
        <begin position="152"/>
        <end position="172"/>
    </location>
</feature>
<comment type="caution">
    <text evidence="3">The sequence shown here is derived from an EMBL/GenBank/DDBJ whole genome shotgun (WGS) entry which is preliminary data.</text>
</comment>
<protein>
    <submittedName>
        <fullName evidence="3">Uncharacterized protein</fullName>
    </submittedName>
</protein>
<evidence type="ECO:0000256" key="2">
    <source>
        <dbReference type="SAM" id="Phobius"/>
    </source>
</evidence>
<keyword evidence="2" id="KW-0812">Transmembrane</keyword>
<feature type="transmembrane region" description="Helical" evidence="2">
    <location>
        <begin position="6"/>
        <end position="26"/>
    </location>
</feature>
<dbReference type="Proteomes" id="UP001074726">
    <property type="component" value="Unassembled WGS sequence"/>
</dbReference>
<keyword evidence="2" id="KW-1133">Transmembrane helix</keyword>
<sequence length="172" mass="18151">MTMEQVGPGAAGAVALVALVVALLALRRARRAEALAASLAERVAVPASPAAQAPPVADADTTAFVITQVGGPREDDAPTVGAVPVARPIDGRLFADIVARETVVKAAGWTYGLRRALSPESRNRIRFEVRQETRRAGRERRAEVKQALREFRARERAATRGGGPGPLGEDVA</sequence>
<evidence type="ECO:0000256" key="1">
    <source>
        <dbReference type="SAM" id="MobiDB-lite"/>
    </source>
</evidence>
<gene>
    <name evidence="3" type="ORF">NYO98_13830</name>
</gene>
<evidence type="ECO:0000313" key="4">
    <source>
        <dbReference type="Proteomes" id="UP001074726"/>
    </source>
</evidence>
<reference evidence="3" key="1">
    <citation type="submission" date="2022-08" db="EMBL/GenBank/DDBJ databases">
        <title>Genome sequencing of Nocardioides sp. STR2.</title>
        <authorList>
            <person name="So Y."/>
        </authorList>
    </citation>
    <scope>NUCLEOTIDE SEQUENCE</scope>
    <source>
        <strain evidence="3">STR2</strain>
    </source>
</reference>
<dbReference type="RefSeq" id="WP_268112324.1">
    <property type="nucleotide sequence ID" value="NZ_JAPPUX010000004.1"/>
</dbReference>
<evidence type="ECO:0000313" key="3">
    <source>
        <dbReference type="EMBL" id="MCY4727363.1"/>
    </source>
</evidence>
<proteinExistence type="predicted"/>
<keyword evidence="2" id="KW-0472">Membrane</keyword>
<organism evidence="3 4">
    <name type="scientific">Nocardioides pini</name>
    <dbReference type="NCBI Taxonomy" id="2975053"/>
    <lineage>
        <taxon>Bacteria</taxon>
        <taxon>Bacillati</taxon>
        <taxon>Actinomycetota</taxon>
        <taxon>Actinomycetes</taxon>
        <taxon>Propionibacteriales</taxon>
        <taxon>Nocardioidaceae</taxon>
        <taxon>Nocardioides</taxon>
    </lineage>
</organism>
<name>A0ABT4CEH5_9ACTN</name>
<keyword evidence="4" id="KW-1185">Reference proteome</keyword>